<dbReference type="KEGG" id="ssc:100739759"/>
<accession>A0A287ALY2</accession>
<dbReference type="CTD" id="26996"/>
<feature type="domain" description="G-protein coupled receptors family 1 profile" evidence="13">
    <location>
        <begin position="24"/>
        <end position="292"/>
    </location>
</feature>
<evidence type="ECO:0000256" key="12">
    <source>
        <dbReference type="SAM" id="Phobius"/>
    </source>
</evidence>
<evidence type="ECO:0000256" key="1">
    <source>
        <dbReference type="ARBA" id="ARBA00004651"/>
    </source>
</evidence>
<evidence type="ECO:0000256" key="8">
    <source>
        <dbReference type="ARBA" id="ARBA00023180"/>
    </source>
</evidence>
<dbReference type="RefSeq" id="XP_020925451.1">
    <property type="nucleotide sequence ID" value="XM_021069792.1"/>
</dbReference>
<reference evidence="15" key="3">
    <citation type="journal article" date="2020" name="Gigascience">
        <title>An improved pig reference genome sequence to enable pig genetics and genomics research.</title>
        <authorList>
            <person name="Warr A."/>
            <person name="Affara N."/>
            <person name="Aken B."/>
            <person name="Beiki H."/>
            <person name="Bickhart D.M."/>
            <person name="Billis K."/>
            <person name="Chow W."/>
            <person name="Eory L."/>
            <person name="Finlayson H.A."/>
            <person name="Flicek P."/>
            <person name="Giron C.G."/>
            <person name="Griffin D.K."/>
            <person name="Hall R."/>
            <person name="Hannum G."/>
            <person name="Hourlier T."/>
            <person name="Howe K."/>
            <person name="Hume D.A."/>
            <person name="Izuogu O."/>
            <person name="Kim K."/>
            <person name="Koren S."/>
            <person name="Liu H."/>
            <person name="Manchanda N."/>
            <person name="Martin F.J."/>
            <person name="Nonneman D.J."/>
            <person name="O'Connor R.E."/>
            <person name="Phillippy A.M."/>
            <person name="Rohrer G.A."/>
            <person name="Rosen B.D."/>
            <person name="Rund L.A."/>
            <person name="Sargent C.A."/>
            <person name="Schook L.B."/>
            <person name="Schroeder S.G."/>
            <person name="Schwartz A.S."/>
            <person name="Skinner B.M."/>
            <person name="Talbot R."/>
            <person name="Tseng E."/>
            <person name="Tuggle C.K."/>
            <person name="Watson M."/>
            <person name="Smith T.P.L."/>
            <person name="Archibald A.L."/>
        </authorList>
    </citation>
    <scope>NUCLEOTIDE SEQUENCE [LARGE SCALE GENOMIC DNA]</scope>
    <source>
        <strain evidence="15">Duroc</strain>
    </source>
</reference>
<dbReference type="ExpressionAtlas" id="A0A287ALY2">
    <property type="expression patterns" value="baseline and differential"/>
</dbReference>
<feature type="transmembrane region" description="Helical" evidence="12">
    <location>
        <begin position="277"/>
        <end position="294"/>
    </location>
</feature>
<dbReference type="OrthoDB" id="9947933at2759"/>
<dbReference type="Ensembl" id="ENSSSCT00000085974.1">
    <property type="protein sequence ID" value="ENSSSCP00000064910.1"/>
    <property type="gene ID" value="ENSSSCG00000035883.2"/>
</dbReference>
<evidence type="ECO:0000256" key="6">
    <source>
        <dbReference type="ARBA" id="ARBA00023136"/>
    </source>
</evidence>
<comment type="subcellular location">
    <subcellularLocation>
        <location evidence="1">Cell membrane</location>
        <topology evidence="1">Multi-pass membrane protein</topology>
    </subcellularLocation>
</comment>
<feature type="transmembrane region" description="Helical" evidence="12">
    <location>
        <begin position="26"/>
        <end position="44"/>
    </location>
</feature>
<protein>
    <recommendedName>
        <fullName evidence="11">Probable G-protein coupled receptor 160</fullName>
    </recommendedName>
</protein>
<dbReference type="PANTHER" id="PTHR15573:SF0">
    <property type="entry name" value="G-PROTEIN COUPLED RECEPTOR 160-RELATED"/>
    <property type="match status" value="1"/>
</dbReference>
<keyword evidence="8" id="KW-0325">Glycoprotein</keyword>
<name>A0A287ALY2_PIG</name>
<dbReference type="RefSeq" id="XP_020925449.1">
    <property type="nucleotide sequence ID" value="XM_021069790.1"/>
</dbReference>
<dbReference type="Gene3D" id="1.20.1070.10">
    <property type="entry name" value="Rhodopsin 7-helix transmembrane proteins"/>
    <property type="match status" value="1"/>
</dbReference>
<evidence type="ECO:0000313" key="16">
    <source>
        <dbReference type="Proteomes" id="UP000008227"/>
    </source>
</evidence>
<feature type="transmembrane region" description="Helical" evidence="12">
    <location>
        <begin position="56"/>
        <end position="79"/>
    </location>
</feature>
<keyword evidence="3 12" id="KW-0812">Transmembrane</keyword>
<evidence type="ECO:0000256" key="10">
    <source>
        <dbReference type="ARBA" id="ARBA00035627"/>
    </source>
</evidence>
<dbReference type="RefSeq" id="XP_020925450.1">
    <property type="nucleotide sequence ID" value="XM_021069791.1"/>
</dbReference>
<gene>
    <name evidence="15 17" type="primary">GPR160</name>
</gene>
<evidence type="ECO:0000256" key="9">
    <source>
        <dbReference type="ARBA" id="ARBA00023224"/>
    </source>
</evidence>
<dbReference type="EMBL" id="DQIR01149153">
    <property type="protein sequence ID" value="HDB04630.1"/>
    <property type="molecule type" value="Transcribed_RNA"/>
</dbReference>
<evidence type="ECO:0000259" key="13">
    <source>
        <dbReference type="PROSITE" id="PS50262"/>
    </source>
</evidence>
<dbReference type="Proteomes" id="UP000008227">
    <property type="component" value="Chromosome 13"/>
</dbReference>
<evidence type="ECO:0000256" key="4">
    <source>
        <dbReference type="ARBA" id="ARBA00022989"/>
    </source>
</evidence>
<dbReference type="PROSITE" id="PS50262">
    <property type="entry name" value="G_PROTEIN_RECEP_F1_2"/>
    <property type="match status" value="1"/>
</dbReference>
<evidence type="ECO:0000256" key="3">
    <source>
        <dbReference type="ARBA" id="ARBA00022692"/>
    </source>
</evidence>
<sequence>MTILTSENCSFQYQLHQTNQPLDGNTLLFLIVLGKILLNILTLGMRRKNTSQNFMAYFCISLAFTDLLLLVTVSIISYFRDFVLLGIRFTKYHICLFTQIISFTYGFLHYPVFLIACLDYYLTFSKTTKLPFKCQKLFYFFTVILIWISILAYVLGDPAIYQSLKAQNVYSYQCPFYISIQSYWLSFSMVMILFIAFITSWSKVISLVQAIRITSYMNETILYFPFSSHSSYTLSSKKALLPKFIICFLGTWLPFVLLQVIILLLKVQIPAYIEMNIPWLYFVNSFLIAIVYWFNCHKLNFRHMALPVDPFVNWKCCFIPLTLHNLEQTEKSLSIITC</sequence>
<feature type="transmembrane region" description="Helical" evidence="12">
    <location>
        <begin position="176"/>
        <end position="198"/>
    </location>
</feature>
<dbReference type="STRING" id="9823.ENSSSCP00000064910"/>
<dbReference type="RefSeq" id="XP_020925452.1">
    <property type="nucleotide sequence ID" value="XM_021069793.1"/>
</dbReference>
<dbReference type="GeneTree" id="ENSGT00390000015520"/>
<dbReference type="FunFam" id="1.20.1070.10:FF:000336">
    <property type="entry name" value="Probable G-protein coupled receptor 160"/>
    <property type="match status" value="1"/>
</dbReference>
<keyword evidence="5" id="KW-0297">G-protein coupled receptor</keyword>
<dbReference type="VGNC" id="VGNC:88612">
    <property type="gene designation" value="GPR160"/>
</dbReference>
<keyword evidence="4 12" id="KW-1133">Transmembrane helix</keyword>
<evidence type="ECO:0000313" key="17">
    <source>
        <dbReference type="VGNC" id="VGNC:88612"/>
    </source>
</evidence>
<feature type="transmembrane region" description="Helical" evidence="12">
    <location>
        <begin position="91"/>
        <end position="116"/>
    </location>
</feature>
<evidence type="ECO:0000313" key="14">
    <source>
        <dbReference type="EMBL" id="HDB04630.1"/>
    </source>
</evidence>
<evidence type="ECO:0000256" key="7">
    <source>
        <dbReference type="ARBA" id="ARBA00023170"/>
    </source>
</evidence>
<dbReference type="PaxDb" id="9823-ENSSSCP00000022028"/>
<evidence type="ECO:0000313" key="15">
    <source>
        <dbReference type="Ensembl" id="ENSSSCP00000045047.1"/>
    </source>
</evidence>
<dbReference type="PANTHER" id="PTHR15573">
    <property type="entry name" value="G-PROTEIN COUPLED RECEPTOR 160-RELATED"/>
    <property type="match status" value="1"/>
</dbReference>
<dbReference type="GO" id="GO:0004930">
    <property type="term" value="F:G protein-coupled receptor activity"/>
    <property type="evidence" value="ECO:0007669"/>
    <property type="project" value="UniProtKB-KW"/>
</dbReference>
<keyword evidence="7 14" id="KW-0675">Receptor</keyword>
<dbReference type="RefSeq" id="XP_013845581.2">
    <property type="nucleotide sequence ID" value="XM_013990127.2"/>
</dbReference>
<reference evidence="15" key="4">
    <citation type="submission" date="2025-05" db="UniProtKB">
        <authorList>
            <consortium name="Ensembl"/>
        </authorList>
    </citation>
    <scope>IDENTIFICATION</scope>
</reference>
<reference evidence="16" key="1">
    <citation type="submission" date="2009-11" db="EMBL/GenBank/DDBJ databases">
        <authorList>
            <consortium name="Porcine genome sequencing project"/>
        </authorList>
    </citation>
    <scope>NUCLEOTIDE SEQUENCE [LARGE SCALE GENOMIC DNA]</scope>
    <source>
        <strain evidence="16">Duroc</strain>
    </source>
</reference>
<comment type="function">
    <text evidence="10">Orphan receptor.</text>
</comment>
<dbReference type="GO" id="GO:0043235">
    <property type="term" value="C:receptor complex"/>
    <property type="evidence" value="ECO:0000318"/>
    <property type="project" value="GO_Central"/>
</dbReference>
<keyword evidence="6 12" id="KW-0472">Membrane</keyword>
<dbReference type="GeneID" id="100739759"/>
<organism evidence="15 16">
    <name type="scientific">Sus scrofa</name>
    <name type="common">Pig</name>
    <dbReference type="NCBI Taxonomy" id="9823"/>
    <lineage>
        <taxon>Eukaryota</taxon>
        <taxon>Metazoa</taxon>
        <taxon>Chordata</taxon>
        <taxon>Craniata</taxon>
        <taxon>Vertebrata</taxon>
        <taxon>Euteleostomi</taxon>
        <taxon>Mammalia</taxon>
        <taxon>Eutheria</taxon>
        <taxon>Laurasiatheria</taxon>
        <taxon>Artiodactyla</taxon>
        <taxon>Suina</taxon>
        <taxon>Suidae</taxon>
        <taxon>Sus</taxon>
    </lineage>
</organism>
<evidence type="ECO:0000256" key="11">
    <source>
        <dbReference type="ARBA" id="ARBA00068756"/>
    </source>
</evidence>
<dbReference type="InterPro" id="IPR042353">
    <property type="entry name" value="GPR160"/>
</dbReference>
<keyword evidence="2" id="KW-1003">Cell membrane</keyword>
<evidence type="ECO:0000256" key="2">
    <source>
        <dbReference type="ARBA" id="ARBA00022475"/>
    </source>
</evidence>
<feature type="transmembrane region" description="Helical" evidence="12">
    <location>
        <begin position="137"/>
        <end position="156"/>
    </location>
</feature>
<evidence type="ECO:0000256" key="5">
    <source>
        <dbReference type="ARBA" id="ARBA00023040"/>
    </source>
</evidence>
<dbReference type="GO" id="GO:0005886">
    <property type="term" value="C:plasma membrane"/>
    <property type="evidence" value="ECO:0000318"/>
    <property type="project" value="GO_Central"/>
</dbReference>
<keyword evidence="16" id="KW-1185">Reference proteome</keyword>
<feature type="transmembrane region" description="Helical" evidence="12">
    <location>
        <begin position="244"/>
        <end position="265"/>
    </location>
</feature>
<keyword evidence="9" id="KW-0807">Transducer</keyword>
<dbReference type="RefSeq" id="XP_020925453.1">
    <property type="nucleotide sequence ID" value="XM_021069794.1"/>
</dbReference>
<dbReference type="InterPro" id="IPR017452">
    <property type="entry name" value="GPCR_Rhodpsn_7TM"/>
</dbReference>
<reference evidence="14" key="2">
    <citation type="journal article" date="2019" name="PeerJ">
        <title>Genes of the pig, Sus scrofa, reconstructed with EvidentialGene.</title>
        <authorList>
            <person name="Gilbert D.G."/>
        </authorList>
    </citation>
    <scope>NUCLEOTIDE SEQUENCE</scope>
</reference>
<proteinExistence type="predicted"/>
<dbReference type="Bgee" id="ENSSSCG00000035883">
    <property type="expression patterns" value="Expressed in caecum and 44 other cell types or tissues"/>
</dbReference>
<dbReference type="eggNOG" id="ENOG502RTG9">
    <property type="taxonomic scope" value="Eukaryota"/>
</dbReference>
<dbReference type="AlphaFoldDB" id="A0A287ALY2"/>
<dbReference type="Ensembl" id="ENSSSCT00000049351.2">
    <property type="protein sequence ID" value="ENSSSCP00000045047.1"/>
    <property type="gene ID" value="ENSSSCG00000035883.2"/>
</dbReference>
<dbReference type="OMA" id="SYQCPFY"/>